<dbReference type="PANTHER" id="PTHR13382">
    <property type="entry name" value="MITOCHONDRIAL ATP SYNTHASE COUPLING FACTOR B"/>
    <property type="match status" value="1"/>
</dbReference>
<dbReference type="InterPro" id="IPR050648">
    <property type="entry name" value="F-box_LRR-repeat"/>
</dbReference>
<feature type="region of interest" description="Disordered" evidence="1">
    <location>
        <begin position="233"/>
        <end position="290"/>
    </location>
</feature>
<dbReference type="InterPro" id="IPR001611">
    <property type="entry name" value="Leu-rich_rpt"/>
</dbReference>
<keyword evidence="3" id="KW-1185">Reference proteome</keyword>
<dbReference type="Pfam" id="PF13516">
    <property type="entry name" value="LRR_6"/>
    <property type="match status" value="2"/>
</dbReference>
<dbReference type="EMBL" id="BRYB01000017">
    <property type="protein sequence ID" value="GMI20573.1"/>
    <property type="molecule type" value="Genomic_DNA"/>
</dbReference>
<dbReference type="InterPro" id="IPR006553">
    <property type="entry name" value="Leu-rich_rpt_Cys-con_subtyp"/>
</dbReference>
<dbReference type="InterPro" id="IPR032675">
    <property type="entry name" value="LRR_dom_sf"/>
</dbReference>
<organism evidence="2 3">
    <name type="scientific">Tetraparma gracilis</name>
    <dbReference type="NCBI Taxonomy" id="2962635"/>
    <lineage>
        <taxon>Eukaryota</taxon>
        <taxon>Sar</taxon>
        <taxon>Stramenopiles</taxon>
        <taxon>Ochrophyta</taxon>
        <taxon>Bolidophyceae</taxon>
        <taxon>Parmales</taxon>
        <taxon>Triparmaceae</taxon>
        <taxon>Tetraparma</taxon>
    </lineage>
</organism>
<evidence type="ECO:0000256" key="1">
    <source>
        <dbReference type="SAM" id="MobiDB-lite"/>
    </source>
</evidence>
<evidence type="ECO:0000313" key="2">
    <source>
        <dbReference type="EMBL" id="GMI20573.1"/>
    </source>
</evidence>
<feature type="compositionally biased region" description="Low complexity" evidence="1">
    <location>
        <begin position="248"/>
        <end position="258"/>
    </location>
</feature>
<gene>
    <name evidence="2" type="ORF">TeGR_g1758</name>
</gene>
<name>A0ABQ6M6K5_9STRA</name>
<evidence type="ECO:0000313" key="3">
    <source>
        <dbReference type="Proteomes" id="UP001165060"/>
    </source>
</evidence>
<comment type="caution">
    <text evidence="2">The sequence shown here is derived from an EMBL/GenBank/DDBJ whole genome shotgun (WGS) entry which is preliminary data.</text>
</comment>
<protein>
    <submittedName>
        <fullName evidence="2">Uncharacterized protein</fullName>
    </submittedName>
</protein>
<proteinExistence type="predicted"/>
<dbReference type="Gene3D" id="3.80.10.10">
    <property type="entry name" value="Ribonuclease Inhibitor"/>
    <property type="match status" value="1"/>
</dbReference>
<dbReference type="SMART" id="SM00367">
    <property type="entry name" value="LRR_CC"/>
    <property type="match status" value="4"/>
</dbReference>
<dbReference type="Proteomes" id="UP001165060">
    <property type="component" value="Unassembled WGS sequence"/>
</dbReference>
<accession>A0ABQ6M6K5</accession>
<dbReference type="SUPFAM" id="SSF52047">
    <property type="entry name" value="RNI-like"/>
    <property type="match status" value="1"/>
</dbReference>
<sequence length="386" mass="40752">MPQLPYLFLSPSAPRVSLGSRVAAHFSQDADSQALAGTNLTFRDLSAMLAKARSHSERKPSATGYSDLFAPPSALPPSSEITSASPLAVVISAALATPQSSPVKVSRVPHPLTYRAEDFVQLAAQAYFLEGGGLLPKRLCPRDVTDEETLAITDVGVSTIANSLPLLKSLSLSWCKSFTDEGVKTLANLRHLAHLDLSLCTTLTDASCHLLGNLPSLTDLDVSGCSGFSPDGMQLLVRKPGPPPRGDVTPTSTSVPAVPAAPPPAEAAPTNRPLFRSDSLPSRAPRARSDSFSLLGTGASRLLDRPCLLRTLVLSHTRASLPTLLHAANHAPSLRLLDLSHCPGIALDDPAAREAVGRLVGRSCEVRWAVDDVVSRPREPSFSPGL</sequence>
<reference evidence="2 3" key="1">
    <citation type="journal article" date="2023" name="Commun. Biol.">
        <title>Genome analysis of Parmales, the sister group of diatoms, reveals the evolutionary specialization of diatoms from phago-mixotrophs to photoautotrophs.</title>
        <authorList>
            <person name="Ban H."/>
            <person name="Sato S."/>
            <person name="Yoshikawa S."/>
            <person name="Yamada K."/>
            <person name="Nakamura Y."/>
            <person name="Ichinomiya M."/>
            <person name="Sato N."/>
            <person name="Blanc-Mathieu R."/>
            <person name="Endo H."/>
            <person name="Kuwata A."/>
            <person name="Ogata H."/>
        </authorList>
    </citation>
    <scope>NUCLEOTIDE SEQUENCE [LARGE SCALE GENOMIC DNA]</scope>
</reference>